<dbReference type="Gene3D" id="1.25.40.20">
    <property type="entry name" value="Ankyrin repeat-containing domain"/>
    <property type="match status" value="1"/>
</dbReference>
<keyword evidence="2" id="KW-1185">Reference proteome</keyword>
<dbReference type="Pfam" id="PF12796">
    <property type="entry name" value="Ank_2"/>
    <property type="match status" value="1"/>
</dbReference>
<sequence>MTAMDIAASNEHVGVIEAIVENGGSVRATDPLGLTALHHARGGEVADVLLDAGADVSAKLCPTLLGFTPILVCAMDNRR</sequence>
<dbReference type="EMBL" id="FN649734">
    <property type="protein sequence ID" value="CBN79444.1"/>
    <property type="molecule type" value="Genomic_DNA"/>
</dbReference>
<dbReference type="SUPFAM" id="SSF48403">
    <property type="entry name" value="Ankyrin repeat"/>
    <property type="match status" value="1"/>
</dbReference>
<evidence type="ECO:0000313" key="2">
    <source>
        <dbReference type="Proteomes" id="UP000002630"/>
    </source>
</evidence>
<gene>
    <name evidence="1" type="ORF">Esi_0224_0034</name>
</gene>
<dbReference type="Proteomes" id="UP000002630">
    <property type="component" value="Linkage Group LG09"/>
</dbReference>
<accession>D8LIS1</accession>
<dbReference type="EMBL" id="FN648403">
    <property type="protein sequence ID" value="CBN79444.1"/>
    <property type="molecule type" value="Genomic_DNA"/>
</dbReference>
<dbReference type="InterPro" id="IPR036770">
    <property type="entry name" value="Ankyrin_rpt-contain_sf"/>
</dbReference>
<dbReference type="OrthoDB" id="341259at2759"/>
<evidence type="ECO:0000313" key="1">
    <source>
        <dbReference type="EMBL" id="CBN79444.1"/>
    </source>
</evidence>
<organism evidence="1 2">
    <name type="scientific">Ectocarpus siliculosus</name>
    <name type="common">Brown alga</name>
    <name type="synonym">Conferva siliculosa</name>
    <dbReference type="NCBI Taxonomy" id="2880"/>
    <lineage>
        <taxon>Eukaryota</taxon>
        <taxon>Sar</taxon>
        <taxon>Stramenopiles</taxon>
        <taxon>Ochrophyta</taxon>
        <taxon>PX clade</taxon>
        <taxon>Phaeophyceae</taxon>
        <taxon>Ectocarpales</taxon>
        <taxon>Ectocarpaceae</taxon>
        <taxon>Ectocarpus</taxon>
    </lineage>
</organism>
<dbReference type="InParanoid" id="D8LIS1"/>
<reference evidence="1 2" key="1">
    <citation type="journal article" date="2010" name="Nature">
        <title>The Ectocarpus genome and the independent evolution of multicellularity in brown algae.</title>
        <authorList>
            <person name="Cock J.M."/>
            <person name="Sterck L."/>
            <person name="Rouze P."/>
            <person name="Scornet D."/>
            <person name="Allen A.E."/>
            <person name="Amoutzias G."/>
            <person name="Anthouard V."/>
            <person name="Artiguenave F."/>
            <person name="Aury J.M."/>
            <person name="Badger J.H."/>
            <person name="Beszteri B."/>
            <person name="Billiau K."/>
            <person name="Bonnet E."/>
            <person name="Bothwell J.H."/>
            <person name="Bowler C."/>
            <person name="Boyen C."/>
            <person name="Brownlee C."/>
            <person name="Carrano C.J."/>
            <person name="Charrier B."/>
            <person name="Cho G.Y."/>
            <person name="Coelho S.M."/>
            <person name="Collen J."/>
            <person name="Corre E."/>
            <person name="Da Silva C."/>
            <person name="Delage L."/>
            <person name="Delaroque N."/>
            <person name="Dittami S.M."/>
            <person name="Doulbeau S."/>
            <person name="Elias M."/>
            <person name="Farnham G."/>
            <person name="Gachon C.M."/>
            <person name="Gschloessl B."/>
            <person name="Heesch S."/>
            <person name="Jabbari K."/>
            <person name="Jubin C."/>
            <person name="Kawai H."/>
            <person name="Kimura K."/>
            <person name="Kloareg B."/>
            <person name="Kupper F.C."/>
            <person name="Lang D."/>
            <person name="Le Bail A."/>
            <person name="Leblanc C."/>
            <person name="Lerouge P."/>
            <person name="Lohr M."/>
            <person name="Lopez P.J."/>
            <person name="Martens C."/>
            <person name="Maumus F."/>
            <person name="Michel G."/>
            <person name="Miranda-Saavedra D."/>
            <person name="Morales J."/>
            <person name="Moreau H."/>
            <person name="Motomura T."/>
            <person name="Nagasato C."/>
            <person name="Napoli C.A."/>
            <person name="Nelson D.R."/>
            <person name="Nyvall-Collen P."/>
            <person name="Peters A.F."/>
            <person name="Pommier C."/>
            <person name="Potin P."/>
            <person name="Poulain J."/>
            <person name="Quesneville H."/>
            <person name="Read B."/>
            <person name="Rensing S.A."/>
            <person name="Ritter A."/>
            <person name="Rousvoal S."/>
            <person name="Samanta M."/>
            <person name="Samson G."/>
            <person name="Schroeder D.C."/>
            <person name="Segurens B."/>
            <person name="Strittmatter M."/>
            <person name="Tonon T."/>
            <person name="Tregear J.W."/>
            <person name="Valentin K."/>
            <person name="von Dassow P."/>
            <person name="Yamagishi T."/>
            <person name="Van de Peer Y."/>
            <person name="Wincker P."/>
        </authorList>
    </citation>
    <scope>NUCLEOTIDE SEQUENCE [LARGE SCALE GENOMIC DNA]</scope>
    <source>
        <strain evidence="2">Ec32 / CCAP1310/4</strain>
    </source>
</reference>
<name>D8LIS1_ECTSI</name>
<dbReference type="AlphaFoldDB" id="D8LIS1"/>
<dbReference type="InterPro" id="IPR002110">
    <property type="entry name" value="Ankyrin_rpt"/>
</dbReference>
<protein>
    <submittedName>
        <fullName evidence="1">FirrV-1-F3</fullName>
    </submittedName>
</protein>
<proteinExistence type="predicted"/>